<feature type="domain" description="AMP-dependent synthetase/ligase" evidence="2">
    <location>
        <begin position="65"/>
        <end position="457"/>
    </location>
</feature>
<dbReference type="Pfam" id="PF16177">
    <property type="entry name" value="ACAS_N"/>
    <property type="match status" value="1"/>
</dbReference>
<dbReference type="CDD" id="cd05967">
    <property type="entry name" value="PrpE"/>
    <property type="match status" value="1"/>
</dbReference>
<comment type="caution">
    <text evidence="5">The sequence shown here is derived from an EMBL/GenBank/DDBJ whole genome shotgun (WGS) entry which is preliminary data.</text>
</comment>
<evidence type="ECO:0000313" key="5">
    <source>
        <dbReference type="EMBL" id="GAA4799988.1"/>
    </source>
</evidence>
<dbReference type="Proteomes" id="UP001500187">
    <property type="component" value="Unassembled WGS sequence"/>
</dbReference>
<dbReference type="RefSeq" id="WP_345447127.1">
    <property type="nucleotide sequence ID" value="NZ_BAABKP010000006.1"/>
</dbReference>
<name>A0ABP9BTP9_9MICC</name>
<dbReference type="PANTHER" id="PTHR43347">
    <property type="entry name" value="ACYL-COA SYNTHETASE"/>
    <property type="match status" value="1"/>
</dbReference>
<comment type="similarity">
    <text evidence="1">Belongs to the ATP-dependent AMP-binding enzyme family.</text>
</comment>
<feature type="domain" description="AMP-binding enzyme C-terminal" evidence="3">
    <location>
        <begin position="522"/>
        <end position="600"/>
    </location>
</feature>
<evidence type="ECO:0000259" key="2">
    <source>
        <dbReference type="Pfam" id="PF00501"/>
    </source>
</evidence>
<evidence type="ECO:0000313" key="6">
    <source>
        <dbReference type="Proteomes" id="UP001500187"/>
    </source>
</evidence>
<evidence type="ECO:0000256" key="1">
    <source>
        <dbReference type="ARBA" id="ARBA00006432"/>
    </source>
</evidence>
<accession>A0ABP9BTP9</accession>
<dbReference type="InterPro" id="IPR045851">
    <property type="entry name" value="AMP-bd_C_sf"/>
</dbReference>
<dbReference type="Pfam" id="PF13193">
    <property type="entry name" value="AMP-binding_C"/>
    <property type="match status" value="1"/>
</dbReference>
<proteinExistence type="inferred from homology"/>
<sequence>MTTYLETYRASIETPEKFWLEQAENITWVTKPQTIIDDSAAPIYRWFPDGELNTCYNAVDRHIEAGRGDQTAIIYDSAMLGTRQEISYAELKKDVELFAGALANAGVGKGNRVLIYMPMIPQAHVAMLATARLGAVHSVVFGGFAPAELASRINDCSPTVIVTASGGVEPRRRIEYIPAVEKAMDLSASKPSAVLVFEREGFEHTVEEAEQKAKDTGGAVTWQSADDAMAAAQPHEPVTVKATDPLYILYTSGTTGAPKGVVRDNGGHAVALAWTMKNIYDVGPGEVLWCASDVGWVVGHSYIVYGPLIAGATSVLYEGKPVGTPDAGAFWRVIQDSNAKSLFTAPTALRAIRKADPEASLLADYDTSSLKLLFVAGERLDPETYHWATEKLGVPVIDNWWQTETGWAIAANPRGLEALPLKPGSPSVPSPGYNLQVLDPFGEPVGPGEEGNLAIKLPMPPGNLPTLWGNDDRFISSYLEAFEGYYATGDSGYIDEDGYVFVMGRTDDVINVSGHRLSTGAMEQVLAAHPAVAECAVIGLADQLKGQRPAGYVVLKTGADISEEQLASELIASVRNDIGAVADFKDVKIVEGLPKTRSGKILRKTMRQIADGEDYKVPSTIEDMAVLDDIAKVLKSQ</sequence>
<dbReference type="EMBL" id="BAABKP010000006">
    <property type="protein sequence ID" value="GAA4799988.1"/>
    <property type="molecule type" value="Genomic_DNA"/>
</dbReference>
<gene>
    <name evidence="5" type="ORF">GCM10023352_19960</name>
</gene>
<evidence type="ECO:0000259" key="4">
    <source>
        <dbReference type="Pfam" id="PF16177"/>
    </source>
</evidence>
<keyword evidence="6" id="KW-1185">Reference proteome</keyword>
<dbReference type="InterPro" id="IPR042099">
    <property type="entry name" value="ANL_N_sf"/>
</dbReference>
<reference evidence="6" key="1">
    <citation type="journal article" date="2019" name="Int. J. Syst. Evol. Microbiol.">
        <title>The Global Catalogue of Microorganisms (GCM) 10K type strain sequencing project: providing services to taxonomists for standard genome sequencing and annotation.</title>
        <authorList>
            <consortium name="The Broad Institute Genomics Platform"/>
            <consortium name="The Broad Institute Genome Sequencing Center for Infectious Disease"/>
            <person name="Wu L."/>
            <person name="Ma J."/>
        </authorList>
    </citation>
    <scope>NUCLEOTIDE SEQUENCE [LARGE SCALE GENOMIC DNA]</scope>
    <source>
        <strain evidence="6">JCM 18541</strain>
    </source>
</reference>
<dbReference type="InterPro" id="IPR025110">
    <property type="entry name" value="AMP-bd_C"/>
</dbReference>
<dbReference type="Gene3D" id="3.40.50.12780">
    <property type="entry name" value="N-terminal domain of ligase-like"/>
    <property type="match status" value="1"/>
</dbReference>
<dbReference type="InterPro" id="IPR000873">
    <property type="entry name" value="AMP-dep_synth/lig_dom"/>
</dbReference>
<dbReference type="PROSITE" id="PS00455">
    <property type="entry name" value="AMP_BINDING"/>
    <property type="match status" value="1"/>
</dbReference>
<dbReference type="SUPFAM" id="SSF56801">
    <property type="entry name" value="Acetyl-CoA synthetase-like"/>
    <property type="match status" value="1"/>
</dbReference>
<dbReference type="PANTHER" id="PTHR43347:SF3">
    <property type="entry name" value="ACYL-COA SYNTHETASE SHORT-CHAIN FAMILY MEMBER 3, MITOCHONDRIAL"/>
    <property type="match status" value="1"/>
</dbReference>
<dbReference type="InterPro" id="IPR020845">
    <property type="entry name" value="AMP-binding_CS"/>
</dbReference>
<dbReference type="InterPro" id="IPR032387">
    <property type="entry name" value="ACAS_N"/>
</dbReference>
<organism evidence="5 6">
    <name type="scientific">Rothia endophytica</name>
    <dbReference type="NCBI Taxonomy" id="1324766"/>
    <lineage>
        <taxon>Bacteria</taxon>
        <taxon>Bacillati</taxon>
        <taxon>Actinomycetota</taxon>
        <taxon>Actinomycetes</taxon>
        <taxon>Micrococcales</taxon>
        <taxon>Micrococcaceae</taxon>
        <taxon>Rothia</taxon>
    </lineage>
</organism>
<feature type="domain" description="Acetyl-coenzyme A synthetase N-terminal" evidence="4">
    <location>
        <begin position="4"/>
        <end position="58"/>
    </location>
</feature>
<dbReference type="NCBIfam" id="NF001208">
    <property type="entry name" value="PRK00174.1"/>
    <property type="match status" value="1"/>
</dbReference>
<evidence type="ECO:0000259" key="3">
    <source>
        <dbReference type="Pfam" id="PF13193"/>
    </source>
</evidence>
<dbReference type="Pfam" id="PF00501">
    <property type="entry name" value="AMP-binding"/>
    <property type="match status" value="1"/>
</dbReference>
<dbReference type="Gene3D" id="3.30.300.30">
    <property type="match status" value="1"/>
</dbReference>
<protein>
    <submittedName>
        <fullName evidence="5">Propionyl-CoA synthetase</fullName>
    </submittedName>
</protein>